<reference evidence="5" key="1">
    <citation type="journal article" date="2014" name="Int. J. Syst. Evol. Microbiol.">
        <title>Complete genome sequence of Corynebacterium casei LMG S-19264T (=DSM 44701T), isolated from a smear-ripened cheese.</title>
        <authorList>
            <consortium name="US DOE Joint Genome Institute (JGI-PGF)"/>
            <person name="Walter F."/>
            <person name="Albersmeier A."/>
            <person name="Kalinowski J."/>
            <person name="Ruckert C."/>
        </authorList>
    </citation>
    <scope>NUCLEOTIDE SEQUENCE</scope>
    <source>
        <strain evidence="5">CGMCC 1.12919</strain>
    </source>
</reference>
<dbReference type="EMBL" id="BMGG01000003">
    <property type="protein sequence ID" value="GGC59819.1"/>
    <property type="molecule type" value="Genomic_DNA"/>
</dbReference>
<sequence length="234" mass="25479">MTDDLFSLDLPGVTPSRQSRSRETMEALLKAGEQLLRTRHLEDLSIVDLTAEVGVTVGSFYGRFESKDAYFNALQVIAIRRGQARYVALRASGALAQTDLAELCRLLAEHAAGWFREHEGVARAALRHSSRPERWSAFKELGRVFVVVSTPDMLARLGPGRRAAKTRTVGFAFQAMFGILVNIVLNDPGPCGLDDADLVPRLAALVEAIVRVEADGAAPDGRGRSPRARRAAKA</sequence>
<gene>
    <name evidence="5" type="ORF">GCM10010994_18170</name>
</gene>
<evidence type="ECO:0000256" key="2">
    <source>
        <dbReference type="PROSITE-ProRule" id="PRU00335"/>
    </source>
</evidence>
<name>A0A916U413_9HYPH</name>
<dbReference type="SUPFAM" id="SSF46689">
    <property type="entry name" value="Homeodomain-like"/>
    <property type="match status" value="1"/>
</dbReference>
<reference evidence="5" key="2">
    <citation type="submission" date="2020-09" db="EMBL/GenBank/DDBJ databases">
        <authorList>
            <person name="Sun Q."/>
            <person name="Zhou Y."/>
        </authorList>
    </citation>
    <scope>NUCLEOTIDE SEQUENCE</scope>
    <source>
        <strain evidence="5">CGMCC 1.12919</strain>
    </source>
</reference>
<feature type="region of interest" description="Disordered" evidence="3">
    <location>
        <begin position="1"/>
        <end position="22"/>
    </location>
</feature>
<evidence type="ECO:0000313" key="6">
    <source>
        <dbReference type="Proteomes" id="UP000637002"/>
    </source>
</evidence>
<dbReference type="Gene3D" id="1.10.357.10">
    <property type="entry name" value="Tetracycline Repressor, domain 2"/>
    <property type="match status" value="1"/>
</dbReference>
<dbReference type="GO" id="GO:0003677">
    <property type="term" value="F:DNA binding"/>
    <property type="evidence" value="ECO:0007669"/>
    <property type="project" value="UniProtKB-UniRule"/>
</dbReference>
<keyword evidence="6" id="KW-1185">Reference proteome</keyword>
<dbReference type="Proteomes" id="UP000637002">
    <property type="component" value="Unassembled WGS sequence"/>
</dbReference>
<feature type="domain" description="HTH tetR-type" evidence="4">
    <location>
        <begin position="22"/>
        <end position="82"/>
    </location>
</feature>
<dbReference type="PROSITE" id="PS50977">
    <property type="entry name" value="HTH_TETR_2"/>
    <property type="match status" value="1"/>
</dbReference>
<accession>A0A916U413</accession>
<comment type="caution">
    <text evidence="5">The sequence shown here is derived from an EMBL/GenBank/DDBJ whole genome shotgun (WGS) entry which is preliminary data.</text>
</comment>
<dbReference type="Pfam" id="PF00440">
    <property type="entry name" value="TetR_N"/>
    <property type="match status" value="1"/>
</dbReference>
<evidence type="ECO:0000259" key="4">
    <source>
        <dbReference type="PROSITE" id="PS50977"/>
    </source>
</evidence>
<dbReference type="AlphaFoldDB" id="A0A916U413"/>
<evidence type="ECO:0000313" key="5">
    <source>
        <dbReference type="EMBL" id="GGC59819.1"/>
    </source>
</evidence>
<dbReference type="InterPro" id="IPR009057">
    <property type="entry name" value="Homeodomain-like_sf"/>
</dbReference>
<proteinExistence type="predicted"/>
<feature type="DNA-binding region" description="H-T-H motif" evidence="2">
    <location>
        <begin position="45"/>
        <end position="64"/>
    </location>
</feature>
<keyword evidence="1 2" id="KW-0238">DNA-binding</keyword>
<organism evidence="5 6">
    <name type="scientific">Chelatococcus reniformis</name>
    <dbReference type="NCBI Taxonomy" id="1494448"/>
    <lineage>
        <taxon>Bacteria</taxon>
        <taxon>Pseudomonadati</taxon>
        <taxon>Pseudomonadota</taxon>
        <taxon>Alphaproteobacteria</taxon>
        <taxon>Hyphomicrobiales</taxon>
        <taxon>Chelatococcaceae</taxon>
        <taxon>Chelatococcus</taxon>
    </lineage>
</organism>
<evidence type="ECO:0000256" key="1">
    <source>
        <dbReference type="ARBA" id="ARBA00023125"/>
    </source>
</evidence>
<dbReference type="RefSeq" id="WP_188608844.1">
    <property type="nucleotide sequence ID" value="NZ_BMGG01000003.1"/>
</dbReference>
<evidence type="ECO:0000256" key="3">
    <source>
        <dbReference type="SAM" id="MobiDB-lite"/>
    </source>
</evidence>
<dbReference type="InterPro" id="IPR001647">
    <property type="entry name" value="HTH_TetR"/>
</dbReference>
<protein>
    <submittedName>
        <fullName evidence="5">TetR family transcriptional regulator</fullName>
    </submittedName>
</protein>